<evidence type="ECO:0000313" key="1">
    <source>
        <dbReference type="EMBL" id="SEF52108.1"/>
    </source>
</evidence>
<reference evidence="2" key="1">
    <citation type="submission" date="2016-10" db="EMBL/GenBank/DDBJ databases">
        <authorList>
            <person name="Varghese N."/>
            <person name="Submissions S."/>
        </authorList>
    </citation>
    <scope>NUCLEOTIDE SEQUENCE [LARGE SCALE GENOMIC DNA]</scope>
    <source>
        <strain evidence="2">DSM 22361</strain>
    </source>
</reference>
<dbReference type="Proteomes" id="UP000236731">
    <property type="component" value="Unassembled WGS sequence"/>
</dbReference>
<name>A0A1H5SQ63_9SPHI</name>
<dbReference type="RefSeq" id="WP_103904981.1">
    <property type="nucleotide sequence ID" value="NZ_CP049246.1"/>
</dbReference>
<organism evidence="1 2">
    <name type="scientific">Sphingobacterium lactis</name>
    <dbReference type="NCBI Taxonomy" id="797291"/>
    <lineage>
        <taxon>Bacteria</taxon>
        <taxon>Pseudomonadati</taxon>
        <taxon>Bacteroidota</taxon>
        <taxon>Sphingobacteriia</taxon>
        <taxon>Sphingobacteriales</taxon>
        <taxon>Sphingobacteriaceae</taxon>
        <taxon>Sphingobacterium</taxon>
    </lineage>
</organism>
<evidence type="ECO:0000313" key="2">
    <source>
        <dbReference type="Proteomes" id="UP000236731"/>
    </source>
</evidence>
<gene>
    <name evidence="1" type="ORF">SAMN05421877_101330</name>
</gene>
<dbReference type="Pfam" id="PF20391">
    <property type="entry name" value="DUF6686"/>
    <property type="match status" value="1"/>
</dbReference>
<protein>
    <submittedName>
        <fullName evidence="1">Uncharacterized protein</fullName>
    </submittedName>
</protein>
<sequence>MGKCQIKILAKNDMGFISMPAGQNIIHVCFNNLLINFSKEDFFTFRNLVKDIFDDNKPIVFPDGKNRILLHTPYEGINFSFDQFEMLELVKTLDEAFYMEKIYSYLEN</sequence>
<proteinExistence type="predicted"/>
<keyword evidence="2" id="KW-1185">Reference proteome</keyword>
<dbReference type="AlphaFoldDB" id="A0A1H5SQ63"/>
<dbReference type="EMBL" id="FNUT01000001">
    <property type="protein sequence ID" value="SEF52108.1"/>
    <property type="molecule type" value="Genomic_DNA"/>
</dbReference>
<dbReference type="InterPro" id="IPR046508">
    <property type="entry name" value="DUF6686"/>
</dbReference>
<accession>A0A1H5SQ63</accession>
<dbReference type="OrthoDB" id="981414at2"/>